<reference evidence="1 2" key="1">
    <citation type="journal article" date="2009" name="Proc. Natl. Acad. Sci. U.S.A.">
        <title>Biogeography of the Sulfolobus islandicus pan-genome.</title>
        <authorList>
            <person name="Reno M.L."/>
            <person name="Held N.L."/>
            <person name="Fields C.J."/>
            <person name="Burke P.V."/>
            <person name="Whitaker R.J."/>
        </authorList>
    </citation>
    <scope>NUCLEOTIDE SEQUENCE [LARGE SCALE GENOMIC DNA]</scope>
    <source>
        <strain evidence="2">M.16.4 / Kamchatka #3</strain>
    </source>
</reference>
<proteinExistence type="predicted"/>
<organism evidence="1 2">
    <name type="scientific">Saccharolobus islandicus (strain M.16.4 / Kamchatka #3)</name>
    <name type="common">Sulfolobus islandicus</name>
    <dbReference type="NCBI Taxonomy" id="426118"/>
    <lineage>
        <taxon>Archaea</taxon>
        <taxon>Thermoproteota</taxon>
        <taxon>Thermoprotei</taxon>
        <taxon>Sulfolobales</taxon>
        <taxon>Sulfolobaceae</taxon>
        <taxon>Saccharolobus</taxon>
    </lineage>
</organism>
<dbReference type="EMBL" id="CP001402">
    <property type="protein sequence ID" value="ACR42201.1"/>
    <property type="molecule type" value="Genomic_DNA"/>
</dbReference>
<dbReference type="RefSeq" id="WP_012735981.1">
    <property type="nucleotide sequence ID" value="NC_012726.1"/>
</dbReference>
<dbReference type="KEGG" id="sid:M164_1601"/>
<gene>
    <name evidence="1" type="ordered locus">M164_1601</name>
</gene>
<evidence type="ECO:0000313" key="2">
    <source>
        <dbReference type="Proteomes" id="UP000001479"/>
    </source>
</evidence>
<dbReference type="Proteomes" id="UP000001479">
    <property type="component" value="Chromosome"/>
</dbReference>
<name>C4KHY7_SACI6</name>
<dbReference type="AlphaFoldDB" id="C4KHY7"/>
<evidence type="ECO:0000313" key="1">
    <source>
        <dbReference type="EMBL" id="ACR42201.1"/>
    </source>
</evidence>
<sequence>MRVSGRKIEEFCIVDDYYNEHIVSCFDAKISVDDVEFSDKDLEEIVDQYEEEIVELLKERGYRISESTNKNKVNLQDYKKLEEWMK</sequence>
<dbReference type="HOGENOM" id="CLU_2490600_0_0_2"/>
<protein>
    <submittedName>
        <fullName evidence="1">Uncharacterized protein</fullName>
    </submittedName>
</protein>
<accession>C4KHY7</accession>
<dbReference type="GeneID" id="84061915"/>